<dbReference type="Pfam" id="PF11898">
    <property type="entry name" value="DUF3418"/>
    <property type="match status" value="1"/>
</dbReference>
<evidence type="ECO:0000259" key="8">
    <source>
        <dbReference type="PROSITE" id="PS51192"/>
    </source>
</evidence>
<dbReference type="FunFam" id="1.20.120.1080:FF:000005">
    <property type="entry name" value="ATP-dependent helicase HrpA"/>
    <property type="match status" value="1"/>
</dbReference>
<dbReference type="Pfam" id="PF00270">
    <property type="entry name" value="DEAD"/>
    <property type="match status" value="1"/>
</dbReference>
<dbReference type="GO" id="GO:0003723">
    <property type="term" value="F:RNA binding"/>
    <property type="evidence" value="ECO:0007669"/>
    <property type="project" value="TreeGrafter"/>
</dbReference>
<dbReference type="PROSITE" id="PS51194">
    <property type="entry name" value="HELICASE_CTER"/>
    <property type="match status" value="1"/>
</dbReference>
<dbReference type="Pfam" id="PF00271">
    <property type="entry name" value="Helicase_C"/>
    <property type="match status" value="1"/>
</dbReference>
<feature type="domain" description="Helicase C-terminal" evidence="9">
    <location>
        <begin position="285"/>
        <end position="448"/>
    </location>
</feature>
<keyword evidence="11" id="KW-1185">Reference proteome</keyword>
<dbReference type="Gene3D" id="3.40.50.300">
    <property type="entry name" value="P-loop containing nucleotide triphosphate hydrolases"/>
    <property type="match status" value="2"/>
</dbReference>
<dbReference type="EMBL" id="JAKIKP010000008">
    <property type="protein sequence ID" value="MCL1143322.1"/>
    <property type="molecule type" value="Genomic_DNA"/>
</dbReference>
<evidence type="ECO:0000256" key="5">
    <source>
        <dbReference type="ARBA" id="ARBA00022806"/>
    </source>
</evidence>
<dbReference type="GO" id="GO:0003724">
    <property type="term" value="F:RNA helicase activity"/>
    <property type="evidence" value="ECO:0007669"/>
    <property type="project" value="UniProtKB-EC"/>
</dbReference>
<evidence type="ECO:0000256" key="4">
    <source>
        <dbReference type="ARBA" id="ARBA00022801"/>
    </source>
</evidence>
<dbReference type="SMART" id="SM00382">
    <property type="entry name" value="AAA"/>
    <property type="match status" value="1"/>
</dbReference>
<dbReference type="Proteomes" id="UP001139333">
    <property type="component" value="Unassembled WGS sequence"/>
</dbReference>
<dbReference type="SMART" id="SM00490">
    <property type="entry name" value="HELICc"/>
    <property type="match status" value="1"/>
</dbReference>
<evidence type="ECO:0000259" key="9">
    <source>
        <dbReference type="PROSITE" id="PS51194"/>
    </source>
</evidence>
<dbReference type="CDD" id="cd18791">
    <property type="entry name" value="SF2_C_RHA"/>
    <property type="match status" value="1"/>
</dbReference>
<dbReference type="InterPro" id="IPR007502">
    <property type="entry name" value="Helicase-assoc_dom"/>
</dbReference>
<keyword evidence="3" id="KW-0547">Nucleotide-binding</keyword>
<dbReference type="SUPFAM" id="SSF52540">
    <property type="entry name" value="P-loop containing nucleoside triphosphate hydrolases"/>
    <property type="match status" value="1"/>
</dbReference>
<evidence type="ECO:0000313" key="11">
    <source>
        <dbReference type="Proteomes" id="UP001139333"/>
    </source>
</evidence>
<dbReference type="InterPro" id="IPR011709">
    <property type="entry name" value="DEAD-box_helicase_OB_fold"/>
</dbReference>
<dbReference type="Pfam" id="PF07717">
    <property type="entry name" value="OB_NTP_bind"/>
    <property type="match status" value="1"/>
</dbReference>
<dbReference type="InterPro" id="IPR024590">
    <property type="entry name" value="HrpA_C"/>
</dbReference>
<accession>A0A9X1ZLT2</accession>
<dbReference type="EC" id="3.6.4.13" evidence="2"/>
<dbReference type="InterPro" id="IPR027417">
    <property type="entry name" value="P-loop_NTPase"/>
</dbReference>
<dbReference type="SMART" id="SM00847">
    <property type="entry name" value="HA2"/>
    <property type="match status" value="1"/>
</dbReference>
<reference evidence="10" key="1">
    <citation type="submission" date="2022-01" db="EMBL/GenBank/DDBJ databases">
        <title>Whole genome-based taxonomy of the Shewanellaceae.</title>
        <authorList>
            <person name="Martin-Rodriguez A.J."/>
        </authorList>
    </citation>
    <scope>NUCLEOTIDE SEQUENCE</scope>
    <source>
        <strain evidence="10">DSM 16422</strain>
    </source>
</reference>
<proteinExistence type="inferred from homology"/>
<dbReference type="RefSeq" id="WP_248996000.1">
    <property type="nucleotide sequence ID" value="NZ_JAKIKP010000008.1"/>
</dbReference>
<dbReference type="GO" id="GO:0016787">
    <property type="term" value="F:hydrolase activity"/>
    <property type="evidence" value="ECO:0007669"/>
    <property type="project" value="UniProtKB-KW"/>
</dbReference>
<dbReference type="PANTHER" id="PTHR18934:SF99">
    <property type="entry name" value="ATP-DEPENDENT RNA HELICASE DHX37-RELATED"/>
    <property type="match status" value="1"/>
</dbReference>
<dbReference type="PROSITE" id="PS51192">
    <property type="entry name" value="HELICASE_ATP_BIND_1"/>
    <property type="match status" value="1"/>
</dbReference>
<keyword evidence="6" id="KW-0067">ATP-binding</keyword>
<dbReference type="InterPro" id="IPR003593">
    <property type="entry name" value="AAA+_ATPase"/>
</dbReference>
<name>A0A9X1ZLT2_9GAMM</name>
<dbReference type="Pfam" id="PF21010">
    <property type="entry name" value="HA2_C"/>
    <property type="match status" value="1"/>
</dbReference>
<dbReference type="GO" id="GO:0005524">
    <property type="term" value="F:ATP binding"/>
    <property type="evidence" value="ECO:0007669"/>
    <property type="project" value="UniProtKB-KW"/>
</dbReference>
<keyword evidence="4 10" id="KW-0378">Hydrolase</keyword>
<comment type="caution">
    <text evidence="10">The sequence shown here is derived from an EMBL/GenBank/DDBJ whole genome shotgun (WGS) entry which is preliminary data.</text>
</comment>
<evidence type="ECO:0000313" key="10">
    <source>
        <dbReference type="EMBL" id="MCL1143322.1"/>
    </source>
</evidence>
<gene>
    <name evidence="10" type="primary">hrpA</name>
    <name evidence="10" type="ORF">L2672_11515</name>
</gene>
<protein>
    <recommendedName>
        <fullName evidence="2">RNA helicase</fullName>
        <ecNumber evidence="2">3.6.4.13</ecNumber>
    </recommendedName>
</protein>
<comment type="similarity">
    <text evidence="1">Belongs to the DEAD box helicase family. DEAH subfamily.</text>
</comment>
<dbReference type="Gene3D" id="1.20.120.1080">
    <property type="match status" value="1"/>
</dbReference>
<dbReference type="NCBIfam" id="NF008348">
    <property type="entry name" value="PRK11131.1"/>
    <property type="match status" value="1"/>
</dbReference>
<dbReference type="FunFam" id="3.40.50.300:FF:000439">
    <property type="entry name" value="ATP-dependent RNA helicase HrpA"/>
    <property type="match status" value="1"/>
</dbReference>
<comment type="catalytic activity">
    <reaction evidence="7">
        <text>ATP + H2O = ADP + phosphate + H(+)</text>
        <dbReference type="Rhea" id="RHEA:13065"/>
        <dbReference type="ChEBI" id="CHEBI:15377"/>
        <dbReference type="ChEBI" id="CHEBI:15378"/>
        <dbReference type="ChEBI" id="CHEBI:30616"/>
        <dbReference type="ChEBI" id="CHEBI:43474"/>
        <dbReference type="ChEBI" id="CHEBI:456216"/>
        <dbReference type="EC" id="3.6.4.13"/>
    </reaction>
</comment>
<evidence type="ECO:0000256" key="7">
    <source>
        <dbReference type="ARBA" id="ARBA00047984"/>
    </source>
</evidence>
<sequence>MNADIKPLSKAFLQRCVQTDAAYIRRRLFRLNKPANGKNAKPIDAKAKEQIIKELEDLAIQSVAKVQQRLANRPTIQYPDDLPVSQKRDEIASAIANNQVVIVAGETGSGKTTQLPKICLDLGLGCRGLIGHTQPRRLAARSVATRIADEINSPLGDVVGFKVRFADAINENSYVKLMTDGILLAELTSDKYLNQYDTIIIDEAHERSLNIDFILGYLKQVLKKRPELKVIITSATIDVERFSQHFDNAPVIEVSGRTYPVETRYRPLVQQDDADRDVTDGIFAAVDELMAEGPGDILIFMNGEREIRDTADMLRKQNYRDTEILPLYARLSYGEQSKVFKSHIGRRIVLATNVAETSLTVPGIRYVIDPGTARISRYSYRTKVQRLPIEPISQASANQRQGRCGRVGPGICIRLFDETDFIQRPEFTDPEILRTNLASVILQMLAVGLGDIAGFPFIQPPEQKHIRDGFLLLEELQAVEKRKGQLVLTPLGRNLSKIPLDPRLARMVIEANKQQCLHEALVITAGLSIQDPRERPIDKKQAADECHRRFADKDSDFSSWIKLWDHLKDQKHELSASQFRKQCRDEYLAYLRVREWQDLYTQLKQAVHDLKWRLNDTPAGYDNLHQAILSGLLSHIGFKDANNEYLGARNRKFFVFPGSPLAKKGPKWIMAAELTETSRLFARCCAKIQPEWLEPLAAHLIKKNQVEPHFEAKAGSVVAFENQVLYGLTVVNRRRVQYGPINPVEAREIFIRSALAEGQLQTKEAFFVNNQKLKQDIEELEHKSRRRDILVDDDVLVDFYEPRIPQGIYNAPLLFKWWKKARVEQPELLNFNEQLLMQRSAEHISALDFPEVWHKGNLALTVSYNFEPANIDDGVSVHIPVALLNQIDDQDFDWLVPGLREEKVVALIKSLPKTLRRNFVPAPDYARACVQAMTPFDMPLVDSLCKQLLRMSGTKVTPDDFDFTQLAAHLLINFKVEDDKGRLVAEGRQIEPLKEQLQGVVAKAIRKVADKGIEQAQITQWSFGDLPKQYQQRKGNYEVKAFPALIDNKSDVEIKLFDDEHEAAKQHRLGIRRLLLLNIPSPVKHLQQSLPNKAKLAMYFNPFGQVQLLIDDIIQASVQQLLDEKQLDIRSEDQFEQAKDWVRQELNPAAEQISLKVEKILTIYQRIKKRLKGKISLDIAFAMSDIQSQLDKLVYKGFVQDCGWDKLTDVARYLLAIENRLDKLPVDPNRDRIHMQSISKLQDLLTAQLAKIPKLQPVPEALIEARWMIEEYRVSCFAQVLGTAYPISEKRVLNHINQV</sequence>
<dbReference type="FunFam" id="3.40.50.300:FF:000575">
    <property type="entry name" value="ATP-dependent helicase hrpA"/>
    <property type="match status" value="1"/>
</dbReference>
<dbReference type="NCBIfam" id="TIGR01967">
    <property type="entry name" value="DEAH_box_HrpA"/>
    <property type="match status" value="1"/>
</dbReference>
<dbReference type="CDD" id="cd17989">
    <property type="entry name" value="DEXHc_HrpA"/>
    <property type="match status" value="1"/>
</dbReference>
<dbReference type="InterPro" id="IPR010222">
    <property type="entry name" value="RNA_helicase_HrpA"/>
</dbReference>
<evidence type="ECO:0000256" key="6">
    <source>
        <dbReference type="ARBA" id="ARBA00022840"/>
    </source>
</evidence>
<dbReference type="PANTHER" id="PTHR18934">
    <property type="entry name" value="ATP-DEPENDENT RNA HELICASE"/>
    <property type="match status" value="1"/>
</dbReference>
<feature type="domain" description="Helicase ATP-binding" evidence="8">
    <location>
        <begin position="92"/>
        <end position="255"/>
    </location>
</feature>
<evidence type="ECO:0000256" key="2">
    <source>
        <dbReference type="ARBA" id="ARBA00012552"/>
    </source>
</evidence>
<dbReference type="InterPro" id="IPR001650">
    <property type="entry name" value="Helicase_C-like"/>
</dbReference>
<dbReference type="SMART" id="SM00487">
    <property type="entry name" value="DEXDc"/>
    <property type="match status" value="1"/>
</dbReference>
<dbReference type="InterPro" id="IPR011545">
    <property type="entry name" value="DEAD/DEAH_box_helicase_dom"/>
</dbReference>
<dbReference type="InterPro" id="IPR014001">
    <property type="entry name" value="Helicase_ATP-bd"/>
</dbReference>
<organism evidence="10 11">
    <name type="scientific">Shewanella gaetbuli</name>
    <dbReference type="NCBI Taxonomy" id="220752"/>
    <lineage>
        <taxon>Bacteria</taxon>
        <taxon>Pseudomonadati</taxon>
        <taxon>Pseudomonadota</taxon>
        <taxon>Gammaproteobacteria</taxon>
        <taxon>Alteromonadales</taxon>
        <taxon>Shewanellaceae</taxon>
        <taxon>Shewanella</taxon>
    </lineage>
</organism>
<keyword evidence="5 10" id="KW-0347">Helicase</keyword>
<evidence type="ECO:0000256" key="1">
    <source>
        <dbReference type="ARBA" id="ARBA00008792"/>
    </source>
</evidence>
<evidence type="ECO:0000256" key="3">
    <source>
        <dbReference type="ARBA" id="ARBA00022741"/>
    </source>
</evidence>